<reference evidence="1 2" key="1">
    <citation type="submission" date="2017-11" db="EMBL/GenBank/DDBJ databases">
        <title>Animal gut microbial communities from fecal samples from Wisconsin, USA.</title>
        <authorList>
            <person name="Neumann A."/>
        </authorList>
    </citation>
    <scope>NUCLEOTIDE SEQUENCE [LARGE SCALE GENOMIC DNA]</scope>
    <source>
        <strain evidence="1 2">UWS3</strain>
    </source>
</reference>
<accession>A0A2M9A4K1</accession>
<proteinExistence type="predicted"/>
<dbReference type="AlphaFoldDB" id="A0A2M9A4K1"/>
<keyword evidence="2" id="KW-1185">Reference proteome</keyword>
<sequence length="160" mass="18097">MGNIIQTSGFEIQEDKVFQYLHAFPLIFDMSDTPSLLYRLDEDLKIGSTVSYRLVSGFQIVNWKGFVSSINGNSWTVELKQGPFSMFHAEHSIQMTDGLLECSDAFSYNGEPVDMTSVLEKARVVYAFDARQKFLQAKNAFESRRQTETFRAFSSGFSAG</sequence>
<organism evidence="1 2">
    <name type="scientific">Hallerella succinigenes</name>
    <dbReference type="NCBI Taxonomy" id="1896222"/>
    <lineage>
        <taxon>Bacteria</taxon>
        <taxon>Pseudomonadati</taxon>
        <taxon>Fibrobacterota</taxon>
        <taxon>Fibrobacteria</taxon>
        <taxon>Fibrobacterales</taxon>
        <taxon>Fibrobacteraceae</taxon>
        <taxon>Hallerella</taxon>
    </lineage>
</organism>
<evidence type="ECO:0000313" key="2">
    <source>
        <dbReference type="Proteomes" id="UP000231134"/>
    </source>
</evidence>
<dbReference type="OrthoDB" id="9812213at2"/>
<dbReference type="EMBL" id="PGEX01000001">
    <property type="protein sequence ID" value="PJJ40624.1"/>
    <property type="molecule type" value="Genomic_DNA"/>
</dbReference>
<evidence type="ECO:0000313" key="1">
    <source>
        <dbReference type="EMBL" id="PJJ40624.1"/>
    </source>
</evidence>
<gene>
    <name evidence="1" type="ORF">BGX16_0557</name>
</gene>
<comment type="caution">
    <text evidence="1">The sequence shown here is derived from an EMBL/GenBank/DDBJ whole genome shotgun (WGS) entry which is preliminary data.</text>
</comment>
<name>A0A2M9A4K1_9BACT</name>
<dbReference type="RefSeq" id="WP_100424693.1">
    <property type="nucleotide sequence ID" value="NZ_PGEX01000001.1"/>
</dbReference>
<dbReference type="Proteomes" id="UP000231134">
    <property type="component" value="Unassembled WGS sequence"/>
</dbReference>
<protein>
    <submittedName>
        <fullName evidence="1">Uncharacterized protein</fullName>
    </submittedName>
</protein>